<reference evidence="2 3" key="1">
    <citation type="submission" date="2021-06" db="EMBL/GenBank/DDBJ databases">
        <title>Limosilactobacillus angelus sp. nov., isolated from the human vagina.</title>
        <authorList>
            <person name="Chen Y.-S."/>
        </authorList>
    </citation>
    <scope>NUCLEOTIDE SEQUENCE [LARGE SCALE GENOMIC DNA]</scope>
    <source>
        <strain evidence="2 3">P5L02</strain>
    </source>
</reference>
<dbReference type="Proteomes" id="UP001196248">
    <property type="component" value="Unassembled WGS sequence"/>
</dbReference>
<evidence type="ECO:0000313" key="3">
    <source>
        <dbReference type="Proteomes" id="UP001196248"/>
    </source>
</evidence>
<dbReference type="EMBL" id="JAHPJJ010000003">
    <property type="protein sequence ID" value="MBU9694571.1"/>
    <property type="molecule type" value="Genomic_DNA"/>
</dbReference>
<evidence type="ECO:0000313" key="2">
    <source>
        <dbReference type="EMBL" id="MBU9694571.1"/>
    </source>
</evidence>
<name>A0ABS6ISR9_9LACO</name>
<keyword evidence="1" id="KW-0472">Membrane</keyword>
<keyword evidence="1" id="KW-0812">Transmembrane</keyword>
<keyword evidence="1" id="KW-1133">Transmembrane helix</keyword>
<keyword evidence="3" id="KW-1185">Reference proteome</keyword>
<comment type="caution">
    <text evidence="2">The sequence shown here is derived from an EMBL/GenBank/DDBJ whole genome shotgun (WGS) entry which is preliminary data.</text>
</comment>
<dbReference type="RefSeq" id="WP_102169526.1">
    <property type="nucleotide sequence ID" value="NZ_JAHPJJ010000003.1"/>
</dbReference>
<protein>
    <submittedName>
        <fullName evidence="2">Uncharacterized protein</fullName>
    </submittedName>
</protein>
<feature type="transmembrane region" description="Helical" evidence="1">
    <location>
        <begin position="19"/>
        <end position="38"/>
    </location>
</feature>
<sequence length="171" mass="19505">MFLCQFINSDLYKILNGQLFAACIGAFVTIFGVWLTIYNDRKARRIERMNEIKPVYSISFMGIEDTIELKKGITCFINKNTFSYMPILQIAQSFMKFPLVAYSDKIGIDTPFKRETTLVFQLHVDGNYPIKNVEVTGIKGISHNENGYIETNGPISIGPSLKCLIIVRQKF</sequence>
<evidence type="ECO:0000256" key="1">
    <source>
        <dbReference type="SAM" id="Phobius"/>
    </source>
</evidence>
<gene>
    <name evidence="2" type="ORF">KSL82_01300</name>
</gene>
<organism evidence="2 3">
    <name type="scientific">Limosilactobacillus portuensis</name>
    <dbReference type="NCBI Taxonomy" id="2742601"/>
    <lineage>
        <taxon>Bacteria</taxon>
        <taxon>Bacillati</taxon>
        <taxon>Bacillota</taxon>
        <taxon>Bacilli</taxon>
        <taxon>Lactobacillales</taxon>
        <taxon>Lactobacillaceae</taxon>
        <taxon>Limosilactobacillus</taxon>
    </lineage>
</organism>
<proteinExistence type="predicted"/>
<accession>A0ABS6ISR9</accession>